<dbReference type="OrthoDB" id="7058428at2"/>
<name>A0A2N5X3I1_9GAMM</name>
<accession>A0A2N5X3I1</accession>
<dbReference type="Proteomes" id="UP000235005">
    <property type="component" value="Unassembled WGS sequence"/>
</dbReference>
<reference evidence="2 3" key="1">
    <citation type="submission" date="2018-01" db="EMBL/GenBank/DDBJ databases">
        <title>The draft genome sequence of Halioglobus lutimaris HF004.</title>
        <authorList>
            <person name="Du Z.-J."/>
            <person name="Shi M.-J."/>
        </authorList>
    </citation>
    <scope>NUCLEOTIDE SEQUENCE [LARGE SCALE GENOMIC DNA]</scope>
    <source>
        <strain evidence="2 3">HF004</strain>
    </source>
</reference>
<keyword evidence="1" id="KW-1133">Transmembrane helix</keyword>
<gene>
    <name evidence="2" type="ORF">C0039_10495</name>
</gene>
<sequence length="84" mass="9246">MNWDAISAIGEIIGAAAVVISLLFLAVQIRDQNKEARLLAMHNMSRELRDATRTFANEDITDIFVRATSLTTTLQKQNRSGGPS</sequence>
<evidence type="ECO:0000313" key="2">
    <source>
        <dbReference type="EMBL" id="PLW69037.1"/>
    </source>
</evidence>
<dbReference type="EMBL" id="PKUS01000010">
    <property type="protein sequence ID" value="PLW69037.1"/>
    <property type="molecule type" value="Genomic_DNA"/>
</dbReference>
<comment type="caution">
    <text evidence="2">The sequence shown here is derived from an EMBL/GenBank/DDBJ whole genome shotgun (WGS) entry which is preliminary data.</text>
</comment>
<feature type="transmembrane region" description="Helical" evidence="1">
    <location>
        <begin position="6"/>
        <end position="27"/>
    </location>
</feature>
<proteinExistence type="predicted"/>
<keyword evidence="1" id="KW-0472">Membrane</keyword>
<keyword evidence="3" id="KW-1185">Reference proteome</keyword>
<evidence type="ECO:0000256" key="1">
    <source>
        <dbReference type="SAM" id="Phobius"/>
    </source>
</evidence>
<organism evidence="2 3">
    <name type="scientific">Pseudohalioglobus lutimaris</name>
    <dbReference type="NCBI Taxonomy" id="1737061"/>
    <lineage>
        <taxon>Bacteria</taxon>
        <taxon>Pseudomonadati</taxon>
        <taxon>Pseudomonadota</taxon>
        <taxon>Gammaproteobacteria</taxon>
        <taxon>Cellvibrionales</taxon>
        <taxon>Halieaceae</taxon>
        <taxon>Pseudohalioglobus</taxon>
    </lineage>
</organism>
<protein>
    <submittedName>
        <fullName evidence="2">Uncharacterized protein</fullName>
    </submittedName>
</protein>
<dbReference type="AlphaFoldDB" id="A0A2N5X3I1"/>
<keyword evidence="1" id="KW-0812">Transmembrane</keyword>
<evidence type="ECO:0000313" key="3">
    <source>
        <dbReference type="Proteomes" id="UP000235005"/>
    </source>
</evidence>